<feature type="region of interest" description="Disordered" evidence="1">
    <location>
        <begin position="363"/>
        <end position="386"/>
    </location>
</feature>
<proteinExistence type="predicted"/>
<dbReference type="InterPro" id="IPR025948">
    <property type="entry name" value="HTH-like_dom"/>
</dbReference>
<dbReference type="RefSeq" id="WP_259971957.1">
    <property type="nucleotide sequence ID" value="NZ_CP081070.1"/>
</dbReference>
<dbReference type="GO" id="GO:0004803">
    <property type="term" value="F:transposase activity"/>
    <property type="evidence" value="ECO:0007669"/>
    <property type="project" value="InterPro"/>
</dbReference>
<dbReference type="Pfam" id="PF01527">
    <property type="entry name" value="HTH_Tnp_1"/>
    <property type="match status" value="1"/>
</dbReference>
<dbReference type="InterPro" id="IPR048020">
    <property type="entry name" value="Transpos_IS3"/>
</dbReference>
<dbReference type="AlphaFoldDB" id="A0A9Q9HGL0"/>
<dbReference type="Pfam" id="PF13683">
    <property type="entry name" value="rve_3"/>
    <property type="match status" value="1"/>
</dbReference>
<dbReference type="KEGG" id="lcae:K3721_04170"/>
<dbReference type="GO" id="GO:0006313">
    <property type="term" value="P:DNA transposition"/>
    <property type="evidence" value="ECO:0007669"/>
    <property type="project" value="InterPro"/>
</dbReference>
<evidence type="ECO:0000256" key="1">
    <source>
        <dbReference type="SAM" id="MobiDB-lite"/>
    </source>
</evidence>
<dbReference type="PANTHER" id="PTHR47515:SF1">
    <property type="entry name" value="BLR2054 PROTEIN"/>
    <property type="match status" value="1"/>
</dbReference>
<dbReference type="InterPro" id="IPR001584">
    <property type="entry name" value="Integrase_cat-core"/>
</dbReference>
<dbReference type="InterPro" id="IPR002514">
    <property type="entry name" value="Transposase_8"/>
</dbReference>
<evidence type="ECO:0000259" key="2">
    <source>
        <dbReference type="PROSITE" id="PS50994"/>
    </source>
</evidence>
<dbReference type="InterPro" id="IPR012337">
    <property type="entry name" value="RNaseH-like_sf"/>
</dbReference>
<dbReference type="PANTHER" id="PTHR47515">
    <property type="entry name" value="LOW CALCIUM RESPONSE LOCUS PROTEIN T"/>
    <property type="match status" value="1"/>
</dbReference>
<protein>
    <submittedName>
        <fullName evidence="3">IS3 family transposase</fullName>
    </submittedName>
</protein>
<organism evidence="3 4">
    <name type="scientific">Leisingera caerulea</name>
    <name type="common">Phaeobacter caeruleus</name>
    <dbReference type="NCBI Taxonomy" id="506591"/>
    <lineage>
        <taxon>Bacteria</taxon>
        <taxon>Pseudomonadati</taxon>
        <taxon>Pseudomonadota</taxon>
        <taxon>Alphaproteobacteria</taxon>
        <taxon>Rhodobacterales</taxon>
        <taxon>Roseobacteraceae</taxon>
        <taxon>Leisingera</taxon>
    </lineage>
</organism>
<dbReference type="Gene3D" id="3.30.420.10">
    <property type="entry name" value="Ribonuclease H-like superfamily/Ribonuclease H"/>
    <property type="match status" value="1"/>
</dbReference>
<dbReference type="InterPro" id="IPR036397">
    <property type="entry name" value="RNaseH_sf"/>
</dbReference>
<accession>A0A9Q9HGL0</accession>
<reference evidence="3" key="1">
    <citation type="submission" date="2021-08" db="EMBL/GenBank/DDBJ databases">
        <authorList>
            <person name="Nwanade C."/>
            <person name="Wang M."/>
            <person name="Masoudi A."/>
            <person name="Yu Z."/>
            <person name="Liu J."/>
        </authorList>
    </citation>
    <scope>NUCLEOTIDE SEQUENCE</scope>
    <source>
        <strain evidence="3">S122</strain>
    </source>
</reference>
<feature type="domain" description="Integrase catalytic" evidence="2">
    <location>
        <begin position="198"/>
        <end position="359"/>
    </location>
</feature>
<dbReference type="Pfam" id="PF13276">
    <property type="entry name" value="HTH_21"/>
    <property type="match status" value="1"/>
</dbReference>
<dbReference type="SUPFAM" id="SSF46689">
    <property type="entry name" value="Homeodomain-like"/>
    <property type="match status" value="1"/>
</dbReference>
<dbReference type="EMBL" id="CP081070">
    <property type="protein sequence ID" value="UWQ54733.1"/>
    <property type="molecule type" value="Genomic_DNA"/>
</dbReference>
<gene>
    <name evidence="3" type="ORF">K3721_04170</name>
</gene>
<dbReference type="GO" id="GO:0003677">
    <property type="term" value="F:DNA binding"/>
    <property type="evidence" value="ECO:0007669"/>
    <property type="project" value="InterPro"/>
</dbReference>
<evidence type="ECO:0000313" key="4">
    <source>
        <dbReference type="Proteomes" id="UP001058713"/>
    </source>
</evidence>
<sequence length="386" mass="44391">MRKSRFTEAQIIGMIKEQEAGMPTADVCRRHGLSPATFYKLKSKYGGMEVSEAARLKALEDENAKLKRLLADTMLDNVVLKDLLGKKLTAPKERREAALNAMRDHGISQRRACRLVGVDPKTVRRERPPDHPEIRQEMKEIAGKRRRFGYRRIGVLLERKGMIMNHKKLYRLYREEGLAVKRRRGRKRARGSRTPMPEATRPNQRWSLDFLADSFGASRKFRILAVNDDCCRENLCLTADTSISGERVARELDALVRIYGKPACIVSDNGTEFTSRAILKWADRNGVDWHYIDPGKPQQNAFIESFNGSLRDELLNEEMFDTLDDARRKLALWRYDYNNVRPHSSLENKTPRQARQALELFEGSAPAALAKPETDDYQNQTRRLSS</sequence>
<dbReference type="Proteomes" id="UP001058713">
    <property type="component" value="Chromosome"/>
</dbReference>
<dbReference type="InterPro" id="IPR009057">
    <property type="entry name" value="Homeodomain-like_sf"/>
</dbReference>
<dbReference type="PROSITE" id="PS50994">
    <property type="entry name" value="INTEGRASE"/>
    <property type="match status" value="1"/>
</dbReference>
<dbReference type="GO" id="GO:0015074">
    <property type="term" value="P:DNA integration"/>
    <property type="evidence" value="ECO:0007669"/>
    <property type="project" value="InterPro"/>
</dbReference>
<evidence type="ECO:0000313" key="3">
    <source>
        <dbReference type="EMBL" id="UWQ54733.1"/>
    </source>
</evidence>
<feature type="compositionally biased region" description="Polar residues" evidence="1">
    <location>
        <begin position="377"/>
        <end position="386"/>
    </location>
</feature>
<name>A0A9Q9HGL0_LEICA</name>
<dbReference type="SUPFAM" id="SSF53098">
    <property type="entry name" value="Ribonuclease H-like"/>
    <property type="match status" value="1"/>
</dbReference>
<dbReference type="NCBIfam" id="NF033516">
    <property type="entry name" value="transpos_IS3"/>
    <property type="match status" value="1"/>
</dbReference>